<evidence type="ECO:0000313" key="1">
    <source>
        <dbReference type="EMBL" id="CAA9890875.1"/>
    </source>
</evidence>
<protein>
    <submittedName>
        <fullName evidence="1">Uncharacterized protein</fullName>
    </submittedName>
</protein>
<proteinExistence type="predicted"/>
<evidence type="ECO:0000313" key="2">
    <source>
        <dbReference type="Proteomes" id="UP000494216"/>
    </source>
</evidence>
<comment type="caution">
    <text evidence="1">The sequence shown here is derived from an EMBL/GenBank/DDBJ whole genome shotgun (WGS) entry which is preliminary data.</text>
</comment>
<keyword evidence="2" id="KW-1185">Reference proteome</keyword>
<gene>
    <name evidence="1" type="ORF">METHB2_30079</name>
</gene>
<organism evidence="1 2">
    <name type="scientific">Candidatus Methylobacter favarea</name>
    <dbReference type="NCBI Taxonomy" id="2707345"/>
    <lineage>
        <taxon>Bacteria</taxon>
        <taxon>Pseudomonadati</taxon>
        <taxon>Pseudomonadota</taxon>
        <taxon>Gammaproteobacteria</taxon>
        <taxon>Methylococcales</taxon>
        <taxon>Methylococcaceae</taxon>
        <taxon>Methylobacter</taxon>
    </lineage>
</organism>
<reference evidence="1 2" key="1">
    <citation type="submission" date="2020-02" db="EMBL/GenBank/DDBJ databases">
        <authorList>
            <person name="Hogendoorn C."/>
        </authorList>
    </citation>
    <scope>NUCLEOTIDE SEQUENCE [LARGE SCALE GENOMIC DNA]</scope>
    <source>
        <strain evidence="1">METHB21</strain>
    </source>
</reference>
<dbReference type="RefSeq" id="WP_174625785.1">
    <property type="nucleotide sequence ID" value="NZ_CADCXN010000058.1"/>
</dbReference>
<dbReference type="EMBL" id="CADCXN010000058">
    <property type="protein sequence ID" value="CAA9890875.1"/>
    <property type="molecule type" value="Genomic_DNA"/>
</dbReference>
<dbReference type="Proteomes" id="UP000494216">
    <property type="component" value="Unassembled WGS sequence"/>
</dbReference>
<name>A0A8S0WPD6_9GAMM</name>
<sequence length="134" mass="14530">MAGPLAKAPPFRSLAAHIRYHEQRLDERRQVLRMHASTWAGKLRYTFRQPSSLLCGVAAGFIAGELTRRPTNSAKNASPPRVKRPTALEQVMKVITLAQTVSAGWPWLAPSPASTEPDAAVKVNSDAGGYAPID</sequence>
<accession>A0A8S0WPD6</accession>
<dbReference type="AlphaFoldDB" id="A0A8S0WPD6"/>